<proteinExistence type="predicted"/>
<comment type="caution">
    <text evidence="2">The sequence shown here is derived from an EMBL/GenBank/DDBJ whole genome shotgun (WGS) entry which is preliminary data.</text>
</comment>
<dbReference type="EMBL" id="AMWG01000075">
    <property type="protein sequence ID" value="ELP33111.1"/>
    <property type="molecule type" value="Genomic_DNA"/>
</dbReference>
<dbReference type="InterPro" id="IPR026350">
    <property type="entry name" value="GxxExxY"/>
</dbReference>
<protein>
    <recommendedName>
        <fullName evidence="4">GxxExxY protein</fullName>
    </recommendedName>
</protein>
<sequence>MDANVETRSGGGAELRGDWGEGFSEPLESEMEPNEVTDVIIGAAIEVHRRLGPGLLEHVYRRCLAYELRKRGLAVVEEKPVAIEYDDLHEPCAFRADLLVEELVVIELKAKTQIHPIDKTQTLSYLRLMNLNVGLLINFHEAKLIDGLHRIVNRYGGPKPS</sequence>
<feature type="region of interest" description="Disordered" evidence="1">
    <location>
        <begin position="1"/>
        <end position="28"/>
    </location>
</feature>
<organism evidence="2 3">
    <name type="scientific">Rhodopirellula baltica SWK14</name>
    <dbReference type="NCBI Taxonomy" id="993516"/>
    <lineage>
        <taxon>Bacteria</taxon>
        <taxon>Pseudomonadati</taxon>
        <taxon>Planctomycetota</taxon>
        <taxon>Planctomycetia</taxon>
        <taxon>Pirellulales</taxon>
        <taxon>Pirellulaceae</taxon>
        <taxon>Rhodopirellula</taxon>
    </lineage>
</organism>
<accession>L7CJ62</accession>
<name>L7CJ62_RHOBT</name>
<dbReference type="PATRIC" id="fig|993516.3.peg.3150"/>
<evidence type="ECO:0008006" key="4">
    <source>
        <dbReference type="Google" id="ProtNLM"/>
    </source>
</evidence>
<gene>
    <name evidence="2" type="ORF">RBSWK_02957</name>
</gene>
<dbReference type="Proteomes" id="UP000010959">
    <property type="component" value="Unassembled WGS sequence"/>
</dbReference>
<dbReference type="AlphaFoldDB" id="L7CJ62"/>
<evidence type="ECO:0000313" key="3">
    <source>
        <dbReference type="Proteomes" id="UP000010959"/>
    </source>
</evidence>
<evidence type="ECO:0000256" key="1">
    <source>
        <dbReference type="SAM" id="MobiDB-lite"/>
    </source>
</evidence>
<dbReference type="NCBIfam" id="TIGR04256">
    <property type="entry name" value="GxxExxY"/>
    <property type="match status" value="1"/>
</dbReference>
<reference evidence="2 3" key="1">
    <citation type="journal article" date="2013" name="Mar. Genomics">
        <title>Expression of sulfatases in Rhodopirellula baltica and the diversity of sulfatases in the genus Rhodopirellula.</title>
        <authorList>
            <person name="Wegner C.E."/>
            <person name="Richter-Heitmann T."/>
            <person name="Klindworth A."/>
            <person name="Klockow C."/>
            <person name="Richter M."/>
            <person name="Achstetter T."/>
            <person name="Glockner F.O."/>
            <person name="Harder J."/>
        </authorList>
    </citation>
    <scope>NUCLEOTIDE SEQUENCE [LARGE SCALE GENOMIC DNA]</scope>
    <source>
        <strain evidence="2 3">SWK14</strain>
    </source>
</reference>
<evidence type="ECO:0000313" key="2">
    <source>
        <dbReference type="EMBL" id="ELP33111.1"/>
    </source>
</evidence>
<dbReference type="Pfam" id="PF13366">
    <property type="entry name" value="PDDEXK_3"/>
    <property type="match status" value="1"/>
</dbReference>